<protein>
    <submittedName>
        <fullName evidence="1">Uncharacterized protein</fullName>
    </submittedName>
</protein>
<keyword evidence="2" id="KW-1185">Reference proteome</keyword>
<dbReference type="AlphaFoldDB" id="A0A270BL94"/>
<evidence type="ECO:0000313" key="1">
    <source>
        <dbReference type="EMBL" id="PAL25788.1"/>
    </source>
</evidence>
<gene>
    <name evidence="1" type="ORF">B9K05_08245</name>
</gene>
<dbReference type="STRING" id="1231343.Absy_008_045"/>
<reference evidence="1 2" key="1">
    <citation type="submission" date="2017-04" db="EMBL/GenBank/DDBJ databases">
        <title>Kefir bacterial isolates.</title>
        <authorList>
            <person name="Kim Y."/>
            <person name="Blasche S."/>
            <person name="Patil K.R."/>
        </authorList>
    </citation>
    <scope>NUCLEOTIDE SEQUENCE [LARGE SCALE GENOMIC DNA]</scope>
    <source>
        <strain evidence="1 2">KR-2</strain>
    </source>
</reference>
<dbReference type="RefSeq" id="WP_095351459.1">
    <property type="nucleotide sequence ID" value="NZ_NDFO01000007.1"/>
</dbReference>
<organism evidence="1 2">
    <name type="scientific">Acetobacter syzygii</name>
    <dbReference type="NCBI Taxonomy" id="146476"/>
    <lineage>
        <taxon>Bacteria</taxon>
        <taxon>Pseudomonadati</taxon>
        <taxon>Pseudomonadota</taxon>
        <taxon>Alphaproteobacteria</taxon>
        <taxon>Acetobacterales</taxon>
        <taxon>Acetobacteraceae</taxon>
        <taxon>Acetobacter</taxon>
    </lineage>
</organism>
<sequence>MAALVQPTVAHAQASVLLKSQQANAVVESVDREARELLLREGNGHLLTIEYGSAVKDVPHLHEGDTLKIQFVETLGAQLAPPGSPLPESTLTTARGFVHGHPRGIIAAFNRERATIKTIDLASSTISFTTEGDESLHIAALRTKAMQDFLKTLKVGDVVDITRAESITYIVTNKTVPQPAPAAPQLAAPAGDIMAPAAPAPAAQ</sequence>
<evidence type="ECO:0000313" key="2">
    <source>
        <dbReference type="Proteomes" id="UP000216033"/>
    </source>
</evidence>
<proteinExistence type="predicted"/>
<name>A0A270BL94_9PROT</name>
<accession>A0A270BL94</accession>
<dbReference type="OrthoDB" id="7225924at2"/>
<dbReference type="EMBL" id="NDFP01000007">
    <property type="protein sequence ID" value="PAL25788.1"/>
    <property type="molecule type" value="Genomic_DNA"/>
</dbReference>
<comment type="caution">
    <text evidence="1">The sequence shown here is derived from an EMBL/GenBank/DDBJ whole genome shotgun (WGS) entry which is preliminary data.</text>
</comment>
<dbReference type="Proteomes" id="UP000216033">
    <property type="component" value="Unassembled WGS sequence"/>
</dbReference>